<dbReference type="Gene3D" id="3.90.380.10">
    <property type="entry name" value="Naphthalene 1,2-dioxygenase Alpha Subunit, Chain A, domain 1"/>
    <property type="match status" value="1"/>
</dbReference>
<keyword evidence="2" id="KW-0479">Metal-binding</keyword>
<gene>
    <name evidence="8" type="ORF">D9Q98_009295</name>
</gene>
<dbReference type="OrthoDB" id="426882at2759"/>
<evidence type="ECO:0000256" key="2">
    <source>
        <dbReference type="ARBA" id="ARBA00022723"/>
    </source>
</evidence>
<organism evidence="8 9">
    <name type="scientific">Chlorella vulgaris</name>
    <name type="common">Green alga</name>
    <dbReference type="NCBI Taxonomy" id="3077"/>
    <lineage>
        <taxon>Eukaryota</taxon>
        <taxon>Viridiplantae</taxon>
        <taxon>Chlorophyta</taxon>
        <taxon>core chlorophytes</taxon>
        <taxon>Trebouxiophyceae</taxon>
        <taxon>Chlorellales</taxon>
        <taxon>Chlorellaceae</taxon>
        <taxon>Chlorella clade</taxon>
        <taxon>Chlorella</taxon>
    </lineage>
</organism>
<dbReference type="InterPro" id="IPR017941">
    <property type="entry name" value="Rieske_2Fe-2S"/>
</dbReference>
<dbReference type="PANTHER" id="PTHR21266:SF60">
    <property type="entry name" value="3-KETOSTEROID-9-ALPHA-MONOOXYGENASE, OXYGENASE COMPONENT"/>
    <property type="match status" value="1"/>
</dbReference>
<evidence type="ECO:0000259" key="7">
    <source>
        <dbReference type="PROSITE" id="PS51296"/>
    </source>
</evidence>
<feature type="region of interest" description="Disordered" evidence="6">
    <location>
        <begin position="254"/>
        <end position="278"/>
    </location>
</feature>
<name>A0A9D4YWX0_CHLVU</name>
<dbReference type="InterPro" id="IPR044043">
    <property type="entry name" value="VanA_C_cat"/>
</dbReference>
<keyword evidence="4" id="KW-0408">Iron</keyword>
<keyword evidence="5" id="KW-0411">Iron-sulfur</keyword>
<dbReference type="GO" id="GO:0051537">
    <property type="term" value="F:2 iron, 2 sulfur cluster binding"/>
    <property type="evidence" value="ECO:0007669"/>
    <property type="project" value="UniProtKB-KW"/>
</dbReference>
<dbReference type="GO" id="GO:0005737">
    <property type="term" value="C:cytoplasm"/>
    <property type="evidence" value="ECO:0007669"/>
    <property type="project" value="TreeGrafter"/>
</dbReference>
<keyword evidence="3" id="KW-0560">Oxidoreductase</keyword>
<keyword evidence="1" id="KW-0001">2Fe-2S</keyword>
<feature type="domain" description="Rieske" evidence="7">
    <location>
        <begin position="319"/>
        <end position="427"/>
    </location>
</feature>
<accession>A0A9D4YWX0</accession>
<dbReference type="InterPro" id="IPR036922">
    <property type="entry name" value="Rieske_2Fe-2S_sf"/>
</dbReference>
<dbReference type="GO" id="GO:0046872">
    <property type="term" value="F:metal ion binding"/>
    <property type="evidence" value="ECO:0007669"/>
    <property type="project" value="UniProtKB-KW"/>
</dbReference>
<dbReference type="Gene3D" id="2.102.10.10">
    <property type="entry name" value="Rieske [2Fe-2S] iron-sulphur domain"/>
    <property type="match status" value="1"/>
</dbReference>
<feature type="compositionally biased region" description="Low complexity" evidence="6">
    <location>
        <begin position="254"/>
        <end position="265"/>
    </location>
</feature>
<dbReference type="Pfam" id="PF19112">
    <property type="entry name" value="VanA_C"/>
    <property type="match status" value="1"/>
</dbReference>
<dbReference type="CDD" id="cd03469">
    <property type="entry name" value="Rieske_RO_Alpha_N"/>
    <property type="match status" value="1"/>
</dbReference>
<dbReference type="InterPro" id="IPR050584">
    <property type="entry name" value="Cholesterol_7-desaturase"/>
</dbReference>
<protein>
    <recommendedName>
        <fullName evidence="7">Rieske domain-containing protein</fullName>
    </recommendedName>
</protein>
<dbReference type="Proteomes" id="UP001055712">
    <property type="component" value="Unassembled WGS sequence"/>
</dbReference>
<dbReference type="SUPFAM" id="SSF55961">
    <property type="entry name" value="Bet v1-like"/>
    <property type="match status" value="1"/>
</dbReference>
<dbReference type="AlphaFoldDB" id="A0A9D4YWX0"/>
<dbReference type="PROSITE" id="PS51296">
    <property type="entry name" value="RIESKE"/>
    <property type="match status" value="1"/>
</dbReference>
<dbReference type="PANTHER" id="PTHR21266">
    <property type="entry name" value="IRON-SULFUR DOMAIN CONTAINING PROTEIN"/>
    <property type="match status" value="1"/>
</dbReference>
<dbReference type="SUPFAM" id="SSF50022">
    <property type="entry name" value="ISP domain"/>
    <property type="match status" value="1"/>
</dbReference>
<evidence type="ECO:0000256" key="4">
    <source>
        <dbReference type="ARBA" id="ARBA00023004"/>
    </source>
</evidence>
<sequence>MASAETSGIRSGQGSMHTALCHTRPSAAAASLRSSRSSSDARWCLGHAPLHTAPSRRSRLLVSAVARPHRAQSLVRTASAELDARAPFLDPFLRTFCLGVGAGALLEGAHVALQVLSNGFADPANFAPLLFADHVAALASWVGLYAVEAAAVMAVLKRFNYNPRAAAREIATLVTPSKKMLPLRLTLFKNFFAAGAKIAAPSSAIGGRAAGGHAALSRAAAATTPAPLAPAAEAAAATSAFATLPATLPAAAPVAAPAPESPSRPVVQPPTRARGANSVVPVPLGRRLTGLPDVDAEQASIAKRSKELRDREGYLKNMWYAAALSQNVKDKPVKTQLCGREMVIFRDDAGKVHAIDNTCPHRGAPLSEGWVEHKDGHSCVVCPYHGWAMDGEGHLQDVPAAANKGEWPKRPIVDSWAVEEKGGFVWLFFGSKNLPADARPPIPYCDELDDPAWRPVYEEIEFDCNHFGVFENAIDMAHIHYLHGDSFGNQSKPEIRDMTTSEDAHCVTATFTVYNKPVNAFWALFQVPEVNVIAKAFVPCTSLVTFELANGLSFTTFVSTAPISATKTINRFALVRKLSSDKTGIFNAPLWDGMARRAMLKIQREDKEMVEQLRYDQLRAEYSVRADAPQVKFRNLRQKYVDLGFGVPNETQVAPFASNPCRDHHQ</sequence>
<proteinExistence type="predicted"/>
<evidence type="ECO:0000256" key="6">
    <source>
        <dbReference type="SAM" id="MobiDB-lite"/>
    </source>
</evidence>
<evidence type="ECO:0000256" key="1">
    <source>
        <dbReference type="ARBA" id="ARBA00022714"/>
    </source>
</evidence>
<reference evidence="8" key="1">
    <citation type="journal article" date="2019" name="Plant J.">
        <title>Chlorella vulgaris genome assembly and annotation reveals the molecular basis for metabolic acclimation to high light conditions.</title>
        <authorList>
            <person name="Cecchin M."/>
            <person name="Marcolungo L."/>
            <person name="Rossato M."/>
            <person name="Girolomoni L."/>
            <person name="Cosentino E."/>
            <person name="Cuine S."/>
            <person name="Li-Beisson Y."/>
            <person name="Delledonne M."/>
            <person name="Ballottari M."/>
        </authorList>
    </citation>
    <scope>NUCLEOTIDE SEQUENCE</scope>
    <source>
        <strain evidence="8">211/11P</strain>
    </source>
</reference>
<comment type="caution">
    <text evidence="8">The sequence shown here is derived from an EMBL/GenBank/DDBJ whole genome shotgun (WGS) entry which is preliminary data.</text>
</comment>
<dbReference type="GO" id="GO:0016491">
    <property type="term" value="F:oxidoreductase activity"/>
    <property type="evidence" value="ECO:0007669"/>
    <property type="project" value="UniProtKB-KW"/>
</dbReference>
<dbReference type="Pfam" id="PF00355">
    <property type="entry name" value="Rieske"/>
    <property type="match status" value="1"/>
</dbReference>
<evidence type="ECO:0000313" key="9">
    <source>
        <dbReference type="Proteomes" id="UP001055712"/>
    </source>
</evidence>
<dbReference type="EMBL" id="SIDB01000007">
    <property type="protein sequence ID" value="KAI3430886.1"/>
    <property type="molecule type" value="Genomic_DNA"/>
</dbReference>
<keyword evidence="9" id="KW-1185">Reference proteome</keyword>
<evidence type="ECO:0000256" key="3">
    <source>
        <dbReference type="ARBA" id="ARBA00023002"/>
    </source>
</evidence>
<evidence type="ECO:0000313" key="8">
    <source>
        <dbReference type="EMBL" id="KAI3430886.1"/>
    </source>
</evidence>
<evidence type="ECO:0000256" key="5">
    <source>
        <dbReference type="ARBA" id="ARBA00023014"/>
    </source>
</evidence>
<reference evidence="8" key="2">
    <citation type="submission" date="2020-11" db="EMBL/GenBank/DDBJ databases">
        <authorList>
            <person name="Cecchin M."/>
            <person name="Marcolungo L."/>
            <person name="Rossato M."/>
            <person name="Girolomoni L."/>
            <person name="Cosentino E."/>
            <person name="Cuine S."/>
            <person name="Li-Beisson Y."/>
            <person name="Delledonne M."/>
            <person name="Ballottari M."/>
        </authorList>
    </citation>
    <scope>NUCLEOTIDE SEQUENCE</scope>
    <source>
        <strain evidence="8">211/11P</strain>
        <tissue evidence="8">Whole cell</tissue>
    </source>
</reference>